<evidence type="ECO:0000313" key="2">
    <source>
        <dbReference type="Proteomes" id="UP000823388"/>
    </source>
</evidence>
<comment type="caution">
    <text evidence="1">The sequence shown here is derived from an EMBL/GenBank/DDBJ whole genome shotgun (WGS) entry which is preliminary data.</text>
</comment>
<sequence length="112" mass="12225">MALAYPAPFNTVVMLSWPLYSHRTAVRGHTSHAGSGRHISAIATQNPLGYVVRLPEVDVTTEPGSSGAPLFNGAGQFVAVLHGNCGTRLSYFISFRDLHAALRAWDLQEWFD</sequence>
<dbReference type="EMBL" id="CM029038">
    <property type="protein sequence ID" value="KAG2653358.1"/>
    <property type="molecule type" value="Genomic_DNA"/>
</dbReference>
<organism evidence="1 2">
    <name type="scientific">Panicum virgatum</name>
    <name type="common">Blackwell switchgrass</name>
    <dbReference type="NCBI Taxonomy" id="38727"/>
    <lineage>
        <taxon>Eukaryota</taxon>
        <taxon>Viridiplantae</taxon>
        <taxon>Streptophyta</taxon>
        <taxon>Embryophyta</taxon>
        <taxon>Tracheophyta</taxon>
        <taxon>Spermatophyta</taxon>
        <taxon>Magnoliopsida</taxon>
        <taxon>Liliopsida</taxon>
        <taxon>Poales</taxon>
        <taxon>Poaceae</taxon>
        <taxon>PACMAD clade</taxon>
        <taxon>Panicoideae</taxon>
        <taxon>Panicodae</taxon>
        <taxon>Paniceae</taxon>
        <taxon>Panicinae</taxon>
        <taxon>Panicum</taxon>
        <taxon>Panicum sect. Hiantes</taxon>
    </lineage>
</organism>
<dbReference type="AlphaFoldDB" id="A0A8T0X3Y7"/>
<proteinExistence type="predicted"/>
<protein>
    <recommendedName>
        <fullName evidence="3">Serine protease</fullName>
    </recommendedName>
</protein>
<evidence type="ECO:0000313" key="1">
    <source>
        <dbReference type="EMBL" id="KAG2653358.1"/>
    </source>
</evidence>
<dbReference type="Proteomes" id="UP000823388">
    <property type="component" value="Chromosome 1N"/>
</dbReference>
<dbReference type="InterPro" id="IPR009003">
    <property type="entry name" value="Peptidase_S1_PA"/>
</dbReference>
<dbReference type="PANTHER" id="PTHR36141">
    <property type="entry name" value="OS08G0148500 PROTEIN"/>
    <property type="match status" value="1"/>
</dbReference>
<gene>
    <name evidence="1" type="ORF">PVAP13_1NG451800</name>
</gene>
<dbReference type="InterPro" id="IPR043504">
    <property type="entry name" value="Peptidase_S1_PA_chymotrypsin"/>
</dbReference>
<evidence type="ECO:0008006" key="3">
    <source>
        <dbReference type="Google" id="ProtNLM"/>
    </source>
</evidence>
<dbReference type="SUPFAM" id="SSF50494">
    <property type="entry name" value="Trypsin-like serine proteases"/>
    <property type="match status" value="1"/>
</dbReference>
<keyword evidence="2" id="KW-1185">Reference proteome</keyword>
<name>A0A8T0X3Y7_PANVG</name>
<accession>A0A8T0X3Y7</accession>
<reference evidence="1" key="1">
    <citation type="submission" date="2020-05" db="EMBL/GenBank/DDBJ databases">
        <title>WGS assembly of Panicum virgatum.</title>
        <authorList>
            <person name="Lovell J.T."/>
            <person name="Jenkins J."/>
            <person name="Shu S."/>
            <person name="Juenger T.E."/>
            <person name="Schmutz J."/>
        </authorList>
    </citation>
    <scope>NUCLEOTIDE SEQUENCE</scope>
    <source>
        <strain evidence="1">AP13</strain>
    </source>
</reference>
<dbReference type="PANTHER" id="PTHR36141:SF6">
    <property type="entry name" value="SERINE PROTEASE"/>
    <property type="match status" value="1"/>
</dbReference>
<dbReference type="Gene3D" id="2.40.10.10">
    <property type="entry name" value="Trypsin-like serine proteases"/>
    <property type="match status" value="1"/>
</dbReference>